<sequence length="93" mass="9888">NTLSISKIDFPDFLPNQCTFEFANNAEVTLINSFDSQNGLQQLFVGPPTPIVAVTCTGTCISTFGDCFINGSPLGECCAGFCAGNKCRPFVNP</sequence>
<dbReference type="AlphaFoldDB" id="A0A0C9U6X0"/>
<dbReference type="EMBL" id="KN837452">
    <property type="protein sequence ID" value="KIJ24847.1"/>
    <property type="molecule type" value="Genomic_DNA"/>
</dbReference>
<organism evidence="1 2">
    <name type="scientific">Sphaerobolus stellatus (strain SS14)</name>
    <dbReference type="NCBI Taxonomy" id="990650"/>
    <lineage>
        <taxon>Eukaryota</taxon>
        <taxon>Fungi</taxon>
        <taxon>Dikarya</taxon>
        <taxon>Basidiomycota</taxon>
        <taxon>Agaricomycotina</taxon>
        <taxon>Agaricomycetes</taxon>
        <taxon>Phallomycetidae</taxon>
        <taxon>Geastrales</taxon>
        <taxon>Sphaerobolaceae</taxon>
        <taxon>Sphaerobolus</taxon>
    </lineage>
</organism>
<keyword evidence="2" id="KW-1185">Reference proteome</keyword>
<proteinExistence type="predicted"/>
<dbReference type="HOGENOM" id="CLU_2405514_0_0_1"/>
<accession>A0A0C9U6X0</accession>
<name>A0A0C9U6X0_SPHS4</name>
<reference evidence="1 2" key="1">
    <citation type="submission" date="2014-06" db="EMBL/GenBank/DDBJ databases">
        <title>Evolutionary Origins and Diversification of the Mycorrhizal Mutualists.</title>
        <authorList>
            <consortium name="DOE Joint Genome Institute"/>
            <consortium name="Mycorrhizal Genomics Consortium"/>
            <person name="Kohler A."/>
            <person name="Kuo A."/>
            <person name="Nagy L.G."/>
            <person name="Floudas D."/>
            <person name="Copeland A."/>
            <person name="Barry K.W."/>
            <person name="Cichocki N."/>
            <person name="Veneault-Fourrey C."/>
            <person name="LaButti K."/>
            <person name="Lindquist E.A."/>
            <person name="Lipzen A."/>
            <person name="Lundell T."/>
            <person name="Morin E."/>
            <person name="Murat C."/>
            <person name="Riley R."/>
            <person name="Ohm R."/>
            <person name="Sun H."/>
            <person name="Tunlid A."/>
            <person name="Henrissat B."/>
            <person name="Grigoriev I.V."/>
            <person name="Hibbett D.S."/>
            <person name="Martin F."/>
        </authorList>
    </citation>
    <scope>NUCLEOTIDE SEQUENCE [LARGE SCALE GENOMIC DNA]</scope>
    <source>
        <strain evidence="1 2">SS14</strain>
    </source>
</reference>
<protein>
    <submittedName>
        <fullName evidence="1">Uncharacterized protein</fullName>
    </submittedName>
</protein>
<evidence type="ECO:0000313" key="2">
    <source>
        <dbReference type="Proteomes" id="UP000054279"/>
    </source>
</evidence>
<dbReference type="OrthoDB" id="4509278at2759"/>
<feature type="non-terminal residue" evidence="1">
    <location>
        <position position="1"/>
    </location>
</feature>
<dbReference type="Proteomes" id="UP000054279">
    <property type="component" value="Unassembled WGS sequence"/>
</dbReference>
<evidence type="ECO:0000313" key="1">
    <source>
        <dbReference type="EMBL" id="KIJ24847.1"/>
    </source>
</evidence>
<gene>
    <name evidence="1" type="ORF">M422DRAFT_194191</name>
</gene>